<feature type="domain" description="Metallo-beta-lactamase" evidence="3">
    <location>
        <begin position="111"/>
        <end position="158"/>
    </location>
</feature>
<name>A0A4R5BB68_9PSEU</name>
<dbReference type="PANTHER" id="PTHR46018">
    <property type="entry name" value="ZINC PHOSPHODIESTERASE ELAC PROTEIN 1"/>
    <property type="match status" value="1"/>
</dbReference>
<dbReference type="CDD" id="cd07719">
    <property type="entry name" value="arylsulfatase_AtsA-like_MBL-fold"/>
    <property type="match status" value="1"/>
</dbReference>
<keyword evidence="6" id="KW-1185">Reference proteome</keyword>
<evidence type="ECO:0000259" key="3">
    <source>
        <dbReference type="Pfam" id="PF00753"/>
    </source>
</evidence>
<feature type="domain" description="Metallo-beta-lactamase" evidence="4">
    <location>
        <begin position="263"/>
        <end position="372"/>
    </location>
</feature>
<dbReference type="GO" id="GO:0042781">
    <property type="term" value="F:3'-tRNA processing endoribonuclease activity"/>
    <property type="evidence" value="ECO:0007669"/>
    <property type="project" value="TreeGrafter"/>
</dbReference>
<proteinExistence type="predicted"/>
<organism evidence="5 6">
    <name type="scientific">Saccharopolyspora karakumensis</name>
    <dbReference type="NCBI Taxonomy" id="2530386"/>
    <lineage>
        <taxon>Bacteria</taxon>
        <taxon>Bacillati</taxon>
        <taxon>Actinomycetota</taxon>
        <taxon>Actinomycetes</taxon>
        <taxon>Pseudonocardiales</taxon>
        <taxon>Pseudonocardiaceae</taxon>
        <taxon>Saccharopolyspora</taxon>
    </lineage>
</organism>
<comment type="caution">
    <text evidence="5">The sequence shown here is derived from an EMBL/GenBank/DDBJ whole genome shotgun (WGS) entry which is preliminary data.</text>
</comment>
<dbReference type="EMBL" id="SMLA01000071">
    <property type="protein sequence ID" value="TDD81960.1"/>
    <property type="molecule type" value="Genomic_DNA"/>
</dbReference>
<dbReference type="InterPro" id="IPR006311">
    <property type="entry name" value="TAT_signal"/>
</dbReference>
<dbReference type="InterPro" id="IPR036866">
    <property type="entry name" value="RibonucZ/Hydroxyglut_hydro"/>
</dbReference>
<dbReference type="Gene3D" id="3.60.15.10">
    <property type="entry name" value="Ribonuclease Z/Hydroxyacylglutathione hydrolase-like"/>
    <property type="match status" value="1"/>
</dbReference>
<sequence length="409" mass="43752">MRGSCHDHCPFRCENPQKIQRRATDVCSLCDSSTGLTTSDEGHGAINRRSVLGGLGSAAALVGLSACTSPGEVRDAAATGPDQAIGDAKLGLALLGTQAGPPVVADRAGISSALVVDGHVYVVDCGRAATTQYLRAGLQFRNLNSLFLTHLHADHLADYYNFFLLAGHIPNPRGDNLPGPIDVYGPGPAGGLPPKFGGGRAPTVHPEAPTPGTREMTERLHAAYSYSDNIFLRDMNIRDVRTLSKVHEIEVPEVGANFRNTAPPMPPFEVMRDERVRVTATLVPHGPVFPAFAFRFDTEHGSVTFSGDTAKTPNLIELAKDTDILVHEAIGVQGADIPPAVLDHMLQSHVEVQETGHVAQAANARRLVLSHISDLAQNPIDENAWKNWAQQGYDGQVVVGRDLQTFVLA</sequence>
<evidence type="ECO:0000313" key="6">
    <source>
        <dbReference type="Proteomes" id="UP000294723"/>
    </source>
</evidence>
<gene>
    <name evidence="5" type="ORF">E1202_28210</name>
</gene>
<protein>
    <submittedName>
        <fullName evidence="5">MBL fold metallo-hydrolase</fullName>
    </submittedName>
</protein>
<evidence type="ECO:0000256" key="2">
    <source>
        <dbReference type="ARBA" id="ARBA00022801"/>
    </source>
</evidence>
<keyword evidence="1" id="KW-0255">Endonuclease</keyword>
<dbReference type="PROSITE" id="PS51318">
    <property type="entry name" value="TAT"/>
    <property type="match status" value="1"/>
</dbReference>
<keyword evidence="2 5" id="KW-0378">Hydrolase</keyword>
<evidence type="ECO:0000256" key="1">
    <source>
        <dbReference type="ARBA" id="ARBA00022759"/>
    </source>
</evidence>
<accession>A0A4R5BB68</accession>
<dbReference type="Proteomes" id="UP000294723">
    <property type="component" value="Unassembled WGS sequence"/>
</dbReference>
<keyword evidence="1" id="KW-0540">Nuclease</keyword>
<dbReference type="PANTHER" id="PTHR46018:SF2">
    <property type="entry name" value="ZINC PHOSPHODIESTERASE ELAC PROTEIN 1"/>
    <property type="match status" value="1"/>
</dbReference>
<dbReference type="Pfam" id="PF12706">
    <property type="entry name" value="Lactamase_B_2"/>
    <property type="match status" value="1"/>
</dbReference>
<reference evidence="5 6" key="1">
    <citation type="submission" date="2019-03" db="EMBL/GenBank/DDBJ databases">
        <title>Draft genome sequences of novel Actinobacteria.</title>
        <authorList>
            <person name="Sahin N."/>
            <person name="Ay H."/>
            <person name="Saygin H."/>
        </authorList>
    </citation>
    <scope>NUCLEOTIDE SEQUENCE [LARGE SCALE GENOMIC DNA]</scope>
    <source>
        <strain evidence="5 6">5K548</strain>
    </source>
</reference>
<evidence type="ECO:0000259" key="4">
    <source>
        <dbReference type="Pfam" id="PF12706"/>
    </source>
</evidence>
<dbReference type="Pfam" id="PF00753">
    <property type="entry name" value="Lactamase_B"/>
    <property type="match status" value="1"/>
</dbReference>
<dbReference type="AlphaFoldDB" id="A0A4R5BB68"/>
<dbReference type="SUPFAM" id="SSF56281">
    <property type="entry name" value="Metallo-hydrolase/oxidoreductase"/>
    <property type="match status" value="1"/>
</dbReference>
<dbReference type="InterPro" id="IPR001279">
    <property type="entry name" value="Metallo-B-lactamas"/>
</dbReference>
<dbReference type="InterPro" id="IPR044094">
    <property type="entry name" value="AtsA-like_MBL-fold"/>
</dbReference>
<evidence type="ECO:0000313" key="5">
    <source>
        <dbReference type="EMBL" id="TDD81960.1"/>
    </source>
</evidence>